<evidence type="ECO:0000313" key="4">
    <source>
        <dbReference type="Proteomes" id="UP000468735"/>
    </source>
</evidence>
<dbReference type="GO" id="GO:0050660">
    <property type="term" value="F:flavin adenine dinucleotide binding"/>
    <property type="evidence" value="ECO:0007669"/>
    <property type="project" value="TreeGrafter"/>
</dbReference>
<comment type="caution">
    <text evidence="3">The sequence shown here is derived from an EMBL/GenBank/DDBJ whole genome shotgun (WGS) entry which is preliminary data.</text>
</comment>
<keyword evidence="1" id="KW-0560">Oxidoreductase</keyword>
<feature type="region of interest" description="Disordered" evidence="2">
    <location>
        <begin position="398"/>
        <end position="421"/>
    </location>
</feature>
<evidence type="ECO:0000256" key="1">
    <source>
        <dbReference type="ARBA" id="ARBA00023002"/>
    </source>
</evidence>
<organism evidence="3 4">
    <name type="scientific">Actinomadura rudentiformis</name>
    <dbReference type="NCBI Taxonomy" id="359158"/>
    <lineage>
        <taxon>Bacteria</taxon>
        <taxon>Bacillati</taxon>
        <taxon>Actinomycetota</taxon>
        <taxon>Actinomycetes</taxon>
        <taxon>Streptosporangiales</taxon>
        <taxon>Thermomonosporaceae</taxon>
        <taxon>Actinomadura</taxon>
    </lineage>
</organism>
<dbReference type="Proteomes" id="UP000468735">
    <property type="component" value="Unassembled WGS sequence"/>
</dbReference>
<dbReference type="AlphaFoldDB" id="A0A6H9YQB8"/>
<dbReference type="OrthoDB" id="9778740at2"/>
<dbReference type="PRINTS" id="PR00368">
    <property type="entry name" value="FADPNR"/>
</dbReference>
<keyword evidence="3" id="KW-0503">Monooxygenase</keyword>
<dbReference type="PANTHER" id="PTHR43539:SF78">
    <property type="entry name" value="FLAVIN-CONTAINING MONOOXYGENASE"/>
    <property type="match status" value="1"/>
</dbReference>
<dbReference type="SUPFAM" id="SSF51905">
    <property type="entry name" value="FAD/NAD(P)-binding domain"/>
    <property type="match status" value="1"/>
</dbReference>
<keyword evidence="4" id="KW-1185">Reference proteome</keyword>
<protein>
    <submittedName>
        <fullName evidence="3">SidA/IucD/PvdA family monooxygenase</fullName>
    </submittedName>
</protein>
<dbReference type="Gene3D" id="3.50.50.60">
    <property type="entry name" value="FAD/NAD(P)-binding domain"/>
    <property type="match status" value="1"/>
</dbReference>
<proteinExistence type="predicted"/>
<gene>
    <name evidence="3" type="ORF">F8566_10040</name>
</gene>
<dbReference type="Pfam" id="PF13738">
    <property type="entry name" value="Pyr_redox_3"/>
    <property type="match status" value="1"/>
</dbReference>
<dbReference type="InterPro" id="IPR036188">
    <property type="entry name" value="FAD/NAD-bd_sf"/>
</dbReference>
<reference evidence="3 4" key="1">
    <citation type="submission" date="2019-09" db="EMBL/GenBank/DDBJ databases">
        <title>Actinomadura physcomitrii sp. nov., a novel actinomycete isolated from moss [Physcomitrium sphaericum (Ludw) Fuernr].</title>
        <authorList>
            <person name="Zhuang X."/>
            <person name="Liu C."/>
        </authorList>
    </citation>
    <scope>NUCLEOTIDE SEQUENCE [LARGE SCALE GENOMIC DNA]</scope>
    <source>
        <strain evidence="3 4">HMC1</strain>
    </source>
</reference>
<dbReference type="GO" id="GO:0004497">
    <property type="term" value="F:monooxygenase activity"/>
    <property type="evidence" value="ECO:0007669"/>
    <property type="project" value="UniProtKB-KW"/>
</dbReference>
<name>A0A6H9YQB8_9ACTN</name>
<evidence type="ECO:0000256" key="2">
    <source>
        <dbReference type="SAM" id="MobiDB-lite"/>
    </source>
</evidence>
<dbReference type="EMBL" id="WBMT01000004">
    <property type="protein sequence ID" value="KAB2350134.1"/>
    <property type="molecule type" value="Genomic_DNA"/>
</dbReference>
<evidence type="ECO:0000313" key="3">
    <source>
        <dbReference type="EMBL" id="KAB2350134.1"/>
    </source>
</evidence>
<accession>A0A6H9YQB8</accession>
<dbReference type="PANTHER" id="PTHR43539">
    <property type="entry name" value="FLAVIN-BINDING MONOOXYGENASE-LIKE PROTEIN (AFU_ORTHOLOGUE AFUA_4G09220)"/>
    <property type="match status" value="1"/>
</dbReference>
<dbReference type="PRINTS" id="PR00469">
    <property type="entry name" value="PNDRDTASEII"/>
</dbReference>
<dbReference type="InterPro" id="IPR050982">
    <property type="entry name" value="Auxin_biosynth/cation_transpt"/>
</dbReference>
<sequence>MPGRNLVNDSLIDTLIVGAGPYGLSIAAHAQAHGLSVRVIGTPMDFWQRHMPAGMLLNSEPFASNLSSPAPGSSFTDRHPGWPMGQPIPLRQFIAYGEWFAEHAVRGIEKVQVQHVQAADPGFTVTLSTGEEVRTLTVVIAIGVRQFAHVPAQLSALPRELVTHSAEHHDLSRFADRDVTIVGAGQSALETAVLLAEAGARPTVLSRKDHLAWNAIPLPDPSWTSKALRGPQSGLGHGWRTWLWSEHPATTRALPDRTRQRIVKNTLGPAGAWWLRERMGHGVTLRLGERIVEAGTNNGRVRFSTVTTHGGIHLSQTDHIIAATGYVPDIEKITILDPDLRRRLRLRHRSPALSRNFESSVPGLYFAGLTAAASFGPVMRFVHGSSYAAQRIADNLVKPRRSAPPKAAVPPVQPDKSVATK</sequence>